<keyword evidence="7" id="KW-1185">Reference proteome</keyword>
<keyword evidence="2" id="KW-0238">DNA-binding</keyword>
<evidence type="ECO:0000256" key="3">
    <source>
        <dbReference type="ARBA" id="ARBA00023163"/>
    </source>
</evidence>
<organism evidence="6 7">
    <name type="scientific">Nonomuraea antimicrobica</name>
    <dbReference type="NCBI Taxonomy" id="561173"/>
    <lineage>
        <taxon>Bacteria</taxon>
        <taxon>Bacillati</taxon>
        <taxon>Actinomycetota</taxon>
        <taxon>Actinomycetes</taxon>
        <taxon>Streptosporangiales</taxon>
        <taxon>Streptosporangiaceae</taxon>
        <taxon>Nonomuraea</taxon>
    </lineage>
</organism>
<protein>
    <submittedName>
        <fullName evidence="6">IclR family transcriptional regulator</fullName>
    </submittedName>
</protein>
<dbReference type="EMBL" id="BAAAZP010000163">
    <property type="protein sequence ID" value="GAA3701049.1"/>
    <property type="molecule type" value="Genomic_DNA"/>
</dbReference>
<dbReference type="Pfam" id="PF01614">
    <property type="entry name" value="IclR_C"/>
    <property type="match status" value="1"/>
</dbReference>
<dbReference type="Proteomes" id="UP001500902">
    <property type="component" value="Unassembled WGS sequence"/>
</dbReference>
<evidence type="ECO:0000259" key="4">
    <source>
        <dbReference type="PROSITE" id="PS51077"/>
    </source>
</evidence>
<evidence type="ECO:0000259" key="5">
    <source>
        <dbReference type="PROSITE" id="PS51078"/>
    </source>
</evidence>
<sequence>MTEAKLVEGVPRHQTVRSVVKATHLLLRIADSSGMTAADAAREVGIPLTTAYHLLNTLLAEGMLTRDSARRYGLGPKIASLSVAYARSGPSEQLLNAVRNLAEATGETAYLSGWRNGQVVALAIIEGSSAVRVGRIHAELRGFEHARASGKLMLAHLDDSALSSYLDTHELEALTPTTITDKDTLRAQLADIRRVGHSFDEAEFIEGVGCVAAPILEGDTCYGCLTISAPLDRFRKGRRVLTEAVEAAAQRESRR</sequence>
<dbReference type="InterPro" id="IPR005471">
    <property type="entry name" value="Tscrpt_reg_IclR_N"/>
</dbReference>
<dbReference type="InterPro" id="IPR029016">
    <property type="entry name" value="GAF-like_dom_sf"/>
</dbReference>
<feature type="domain" description="HTH iclR-type" evidence="4">
    <location>
        <begin position="16"/>
        <end position="76"/>
    </location>
</feature>
<dbReference type="PANTHER" id="PTHR30136">
    <property type="entry name" value="HELIX-TURN-HELIX TRANSCRIPTIONAL REGULATOR, ICLR FAMILY"/>
    <property type="match status" value="1"/>
</dbReference>
<keyword evidence="1" id="KW-0805">Transcription regulation</keyword>
<evidence type="ECO:0000313" key="7">
    <source>
        <dbReference type="Proteomes" id="UP001500902"/>
    </source>
</evidence>
<dbReference type="SMART" id="SM00346">
    <property type="entry name" value="HTH_ICLR"/>
    <property type="match status" value="1"/>
</dbReference>
<dbReference type="InterPro" id="IPR014757">
    <property type="entry name" value="Tscrpt_reg_IclR_C"/>
</dbReference>
<dbReference type="Gene3D" id="3.30.450.40">
    <property type="match status" value="1"/>
</dbReference>
<gene>
    <name evidence="6" type="ORF">GCM10022224_078660</name>
</gene>
<dbReference type="PANTHER" id="PTHR30136:SF24">
    <property type="entry name" value="HTH-TYPE TRANSCRIPTIONAL REPRESSOR ALLR"/>
    <property type="match status" value="1"/>
</dbReference>
<dbReference type="SUPFAM" id="SSF46785">
    <property type="entry name" value="Winged helix' DNA-binding domain"/>
    <property type="match status" value="1"/>
</dbReference>
<feature type="domain" description="IclR-ED" evidence="5">
    <location>
        <begin position="77"/>
        <end position="255"/>
    </location>
</feature>
<dbReference type="SUPFAM" id="SSF55781">
    <property type="entry name" value="GAF domain-like"/>
    <property type="match status" value="1"/>
</dbReference>
<dbReference type="PROSITE" id="PS51078">
    <property type="entry name" value="ICLR_ED"/>
    <property type="match status" value="1"/>
</dbReference>
<dbReference type="InterPro" id="IPR036390">
    <property type="entry name" value="WH_DNA-bd_sf"/>
</dbReference>
<dbReference type="PROSITE" id="PS51077">
    <property type="entry name" value="HTH_ICLR"/>
    <property type="match status" value="1"/>
</dbReference>
<dbReference type="InterPro" id="IPR050707">
    <property type="entry name" value="HTH_MetabolicPath_Reg"/>
</dbReference>
<evidence type="ECO:0000256" key="2">
    <source>
        <dbReference type="ARBA" id="ARBA00023125"/>
    </source>
</evidence>
<dbReference type="Pfam" id="PF09339">
    <property type="entry name" value="HTH_IclR"/>
    <property type="match status" value="1"/>
</dbReference>
<proteinExistence type="predicted"/>
<dbReference type="InterPro" id="IPR036388">
    <property type="entry name" value="WH-like_DNA-bd_sf"/>
</dbReference>
<keyword evidence="3" id="KW-0804">Transcription</keyword>
<name>A0ABP7D8S6_9ACTN</name>
<accession>A0ABP7D8S6</accession>
<reference evidence="7" key="1">
    <citation type="journal article" date="2019" name="Int. J. Syst. Evol. Microbiol.">
        <title>The Global Catalogue of Microorganisms (GCM) 10K type strain sequencing project: providing services to taxonomists for standard genome sequencing and annotation.</title>
        <authorList>
            <consortium name="The Broad Institute Genomics Platform"/>
            <consortium name="The Broad Institute Genome Sequencing Center for Infectious Disease"/>
            <person name="Wu L."/>
            <person name="Ma J."/>
        </authorList>
    </citation>
    <scope>NUCLEOTIDE SEQUENCE [LARGE SCALE GENOMIC DNA]</scope>
    <source>
        <strain evidence="7">JCM 16904</strain>
    </source>
</reference>
<evidence type="ECO:0000313" key="6">
    <source>
        <dbReference type="EMBL" id="GAA3701049.1"/>
    </source>
</evidence>
<evidence type="ECO:0000256" key="1">
    <source>
        <dbReference type="ARBA" id="ARBA00023015"/>
    </source>
</evidence>
<dbReference type="Gene3D" id="1.10.10.10">
    <property type="entry name" value="Winged helix-like DNA-binding domain superfamily/Winged helix DNA-binding domain"/>
    <property type="match status" value="1"/>
</dbReference>
<comment type="caution">
    <text evidence="6">The sequence shown here is derived from an EMBL/GenBank/DDBJ whole genome shotgun (WGS) entry which is preliminary data.</text>
</comment>